<dbReference type="PANTHER" id="PTHR43163">
    <property type="entry name" value="DIPEPTIDE TRANSPORT SYSTEM PERMEASE PROTEIN DPPB-RELATED"/>
    <property type="match status" value="1"/>
</dbReference>
<dbReference type="InterPro" id="IPR045621">
    <property type="entry name" value="BPD_transp_1_N"/>
</dbReference>
<dbReference type="PANTHER" id="PTHR43163:SF6">
    <property type="entry name" value="DIPEPTIDE TRANSPORT SYSTEM PERMEASE PROTEIN DPPB-RELATED"/>
    <property type="match status" value="1"/>
</dbReference>
<accession>X1P4T0</accession>
<keyword evidence="2" id="KW-0813">Transport</keyword>
<name>X1P4T0_9ZZZZ</name>
<protein>
    <recommendedName>
        <fullName evidence="5">ABC transporter type 1 GsiC-like N-terminal domain-containing protein</fullName>
    </recommendedName>
</protein>
<reference evidence="6" key="1">
    <citation type="journal article" date="2014" name="Front. Microbiol.">
        <title>High frequency of phylogenetically diverse reductive dehalogenase-homologous genes in deep subseafloor sedimentary metagenomes.</title>
        <authorList>
            <person name="Kawai M."/>
            <person name="Futagami T."/>
            <person name="Toyoda A."/>
            <person name="Takaki Y."/>
            <person name="Nishi S."/>
            <person name="Hori S."/>
            <person name="Arai W."/>
            <person name="Tsubouchi T."/>
            <person name="Morono Y."/>
            <person name="Uchiyama I."/>
            <person name="Ito T."/>
            <person name="Fujiyama A."/>
            <person name="Inagaki F."/>
            <person name="Takami H."/>
        </authorList>
    </citation>
    <scope>NUCLEOTIDE SEQUENCE</scope>
    <source>
        <strain evidence="6">Expedition CK06-06</strain>
    </source>
</reference>
<proteinExistence type="predicted"/>
<sequence>MLSYIIRRIMIFIPLLIMVSMISFVIIQLPPGDYLTTYIMQLKMQGLEASDAQVAQMSQQYGLGKPLYVQYFMWMRNILFYGNFGRSFQWQRPVIEVISERIALTMVISIAAIIFTWAMAIPIGVYSA</sequence>
<keyword evidence="4" id="KW-1133">Transmembrane helix</keyword>
<evidence type="ECO:0000256" key="2">
    <source>
        <dbReference type="ARBA" id="ARBA00022448"/>
    </source>
</evidence>
<dbReference type="GO" id="GO:0005886">
    <property type="term" value="C:plasma membrane"/>
    <property type="evidence" value="ECO:0007669"/>
    <property type="project" value="UniProtKB-SubCell"/>
</dbReference>
<keyword evidence="4" id="KW-0472">Membrane</keyword>
<keyword evidence="3" id="KW-1003">Cell membrane</keyword>
<dbReference type="Pfam" id="PF19300">
    <property type="entry name" value="BPD_transp_1_N"/>
    <property type="match status" value="1"/>
</dbReference>
<evidence type="ECO:0000259" key="5">
    <source>
        <dbReference type="Pfam" id="PF19300"/>
    </source>
</evidence>
<feature type="non-terminal residue" evidence="6">
    <location>
        <position position="128"/>
    </location>
</feature>
<comment type="caution">
    <text evidence="6">The sequence shown here is derived from an EMBL/GenBank/DDBJ whole genome shotgun (WGS) entry which is preliminary data.</text>
</comment>
<feature type="transmembrane region" description="Helical" evidence="4">
    <location>
        <begin position="104"/>
        <end position="126"/>
    </location>
</feature>
<feature type="domain" description="ABC transporter type 1 GsiC-like N-terminal" evidence="5">
    <location>
        <begin position="1"/>
        <end position="107"/>
    </location>
</feature>
<comment type="subcellular location">
    <subcellularLocation>
        <location evidence="1">Cell membrane</location>
        <topology evidence="1">Multi-pass membrane protein</topology>
    </subcellularLocation>
</comment>
<evidence type="ECO:0000256" key="3">
    <source>
        <dbReference type="ARBA" id="ARBA00022475"/>
    </source>
</evidence>
<gene>
    <name evidence="6" type="ORF">S06H3_62795</name>
</gene>
<feature type="transmembrane region" description="Helical" evidence="4">
    <location>
        <begin position="67"/>
        <end position="84"/>
    </location>
</feature>
<feature type="transmembrane region" description="Helical" evidence="4">
    <location>
        <begin position="9"/>
        <end position="29"/>
    </location>
</feature>
<dbReference type="EMBL" id="BARV01041501">
    <property type="protein sequence ID" value="GAI51332.1"/>
    <property type="molecule type" value="Genomic_DNA"/>
</dbReference>
<evidence type="ECO:0000256" key="1">
    <source>
        <dbReference type="ARBA" id="ARBA00004651"/>
    </source>
</evidence>
<organism evidence="6">
    <name type="scientific">marine sediment metagenome</name>
    <dbReference type="NCBI Taxonomy" id="412755"/>
    <lineage>
        <taxon>unclassified sequences</taxon>
        <taxon>metagenomes</taxon>
        <taxon>ecological metagenomes</taxon>
    </lineage>
</organism>
<evidence type="ECO:0000256" key="4">
    <source>
        <dbReference type="SAM" id="Phobius"/>
    </source>
</evidence>
<evidence type="ECO:0000313" key="6">
    <source>
        <dbReference type="EMBL" id="GAI51332.1"/>
    </source>
</evidence>
<keyword evidence="4" id="KW-0812">Transmembrane</keyword>
<dbReference type="AlphaFoldDB" id="X1P4T0"/>